<keyword evidence="4" id="KW-1185">Reference proteome</keyword>
<dbReference type="PANTHER" id="PTHR44196">
    <property type="entry name" value="DEHYDROGENASE/REDUCTASE SDR FAMILY MEMBER 7B"/>
    <property type="match status" value="1"/>
</dbReference>
<sequence>MQLTGQRVLVTGASSGLGRALSIRLAEAGAIVLATARRLDRLEALAEAYPSIEPHRLDLTDVRAIADFCADVGHLDGAVLNAGITAVEPFVDGSNIIDVAMVDTNIVANIRLTRGLVTALQGGRLVLVGSMAGEVALPYQAVYSGTKGFIRNFGLALGAEWAGDISVGVFAPGGIATEMTDIDAMEKLKGQLADVEEVASALMTFYQSEQRYSIPGRANRMSAYAARFLPAPLISRMMERVFRSE</sequence>
<dbReference type="PROSITE" id="PS00061">
    <property type="entry name" value="ADH_SHORT"/>
    <property type="match status" value="1"/>
</dbReference>
<dbReference type="SUPFAM" id="SSF51735">
    <property type="entry name" value="NAD(P)-binding Rossmann-fold domains"/>
    <property type="match status" value="1"/>
</dbReference>
<evidence type="ECO:0000313" key="3">
    <source>
        <dbReference type="EMBL" id="GLQ19455.1"/>
    </source>
</evidence>
<accession>A0ABQ5UW08</accession>
<dbReference type="Gene3D" id="3.40.50.720">
    <property type="entry name" value="NAD(P)-binding Rossmann-like Domain"/>
    <property type="match status" value="1"/>
</dbReference>
<protein>
    <recommendedName>
        <fullName evidence="5">Short-chain dehydrogenase</fullName>
    </recommendedName>
</protein>
<dbReference type="PANTHER" id="PTHR44196:SF1">
    <property type="entry name" value="DEHYDROGENASE_REDUCTASE SDR FAMILY MEMBER 7B"/>
    <property type="match status" value="1"/>
</dbReference>
<dbReference type="RefSeq" id="WP_284369204.1">
    <property type="nucleotide sequence ID" value="NZ_BSNJ01000001.1"/>
</dbReference>
<evidence type="ECO:0000313" key="4">
    <source>
        <dbReference type="Proteomes" id="UP001161390"/>
    </source>
</evidence>
<comment type="caution">
    <text evidence="3">The sequence shown here is derived from an EMBL/GenBank/DDBJ whole genome shotgun (WGS) entry which is preliminary data.</text>
</comment>
<dbReference type="Pfam" id="PF00106">
    <property type="entry name" value="adh_short"/>
    <property type="match status" value="1"/>
</dbReference>
<comment type="similarity">
    <text evidence="1">Belongs to the short-chain dehydrogenases/reductases (SDR) family.</text>
</comment>
<reference evidence="3" key="2">
    <citation type="submission" date="2023-01" db="EMBL/GenBank/DDBJ databases">
        <title>Draft genome sequence of Algimonas porphyrae strain NBRC 108216.</title>
        <authorList>
            <person name="Sun Q."/>
            <person name="Mori K."/>
        </authorList>
    </citation>
    <scope>NUCLEOTIDE SEQUENCE</scope>
    <source>
        <strain evidence="3">NBRC 108216</strain>
    </source>
</reference>
<name>A0ABQ5UW08_9PROT</name>
<reference evidence="3" key="1">
    <citation type="journal article" date="2014" name="Int. J. Syst. Evol. Microbiol.">
        <title>Complete genome of a new Firmicutes species belonging to the dominant human colonic microbiota ('Ruminococcus bicirculans') reveals two chromosomes and a selective capacity to utilize plant glucans.</title>
        <authorList>
            <consortium name="NISC Comparative Sequencing Program"/>
            <person name="Wegmann U."/>
            <person name="Louis P."/>
            <person name="Goesmann A."/>
            <person name="Henrissat B."/>
            <person name="Duncan S.H."/>
            <person name="Flint H.J."/>
        </authorList>
    </citation>
    <scope>NUCLEOTIDE SEQUENCE</scope>
    <source>
        <strain evidence="3">NBRC 108216</strain>
    </source>
</reference>
<dbReference type="Proteomes" id="UP001161390">
    <property type="component" value="Unassembled WGS sequence"/>
</dbReference>
<evidence type="ECO:0008006" key="5">
    <source>
        <dbReference type="Google" id="ProtNLM"/>
    </source>
</evidence>
<gene>
    <name evidence="3" type="ORF">GCM10007854_04100</name>
</gene>
<dbReference type="InterPro" id="IPR002347">
    <property type="entry name" value="SDR_fam"/>
</dbReference>
<dbReference type="CDD" id="cd05233">
    <property type="entry name" value="SDR_c"/>
    <property type="match status" value="1"/>
</dbReference>
<evidence type="ECO:0000256" key="1">
    <source>
        <dbReference type="ARBA" id="ARBA00006484"/>
    </source>
</evidence>
<dbReference type="InterPro" id="IPR036291">
    <property type="entry name" value="NAD(P)-bd_dom_sf"/>
</dbReference>
<dbReference type="PRINTS" id="PR00081">
    <property type="entry name" value="GDHRDH"/>
</dbReference>
<organism evidence="3 4">
    <name type="scientific">Algimonas porphyrae</name>
    <dbReference type="NCBI Taxonomy" id="1128113"/>
    <lineage>
        <taxon>Bacteria</taxon>
        <taxon>Pseudomonadati</taxon>
        <taxon>Pseudomonadota</taxon>
        <taxon>Alphaproteobacteria</taxon>
        <taxon>Maricaulales</taxon>
        <taxon>Robiginitomaculaceae</taxon>
        <taxon>Algimonas</taxon>
    </lineage>
</organism>
<keyword evidence="2" id="KW-0560">Oxidoreductase</keyword>
<proteinExistence type="inferred from homology"/>
<dbReference type="InterPro" id="IPR020904">
    <property type="entry name" value="Sc_DH/Rdtase_CS"/>
</dbReference>
<evidence type="ECO:0000256" key="2">
    <source>
        <dbReference type="ARBA" id="ARBA00023002"/>
    </source>
</evidence>
<dbReference type="EMBL" id="BSNJ01000001">
    <property type="protein sequence ID" value="GLQ19455.1"/>
    <property type="molecule type" value="Genomic_DNA"/>
</dbReference>